<dbReference type="PROSITE" id="PS51682">
    <property type="entry name" value="SAM_OMT_I"/>
    <property type="match status" value="1"/>
</dbReference>
<dbReference type="Ensembl" id="ENSOGAT00000029223.1">
    <property type="protein sequence ID" value="ENSOGAP00000020792.1"/>
    <property type="gene ID" value="ENSOGAG00000026417.1"/>
</dbReference>
<keyword evidence="6" id="KW-0128">Catecholamine metabolism</keyword>
<evidence type="ECO:0000256" key="4">
    <source>
        <dbReference type="ARBA" id="ARBA00022691"/>
    </source>
</evidence>
<dbReference type="GO" id="GO:0030424">
    <property type="term" value="C:axon"/>
    <property type="evidence" value="ECO:0007669"/>
    <property type="project" value="TreeGrafter"/>
</dbReference>
<organism evidence="9 10">
    <name type="scientific">Otolemur garnettii</name>
    <name type="common">Small-eared galago</name>
    <name type="synonym">Garnett's greater bushbaby</name>
    <dbReference type="NCBI Taxonomy" id="30611"/>
    <lineage>
        <taxon>Eukaryota</taxon>
        <taxon>Metazoa</taxon>
        <taxon>Chordata</taxon>
        <taxon>Craniata</taxon>
        <taxon>Vertebrata</taxon>
        <taxon>Euteleostomi</taxon>
        <taxon>Mammalia</taxon>
        <taxon>Eutheria</taxon>
        <taxon>Euarchontoglires</taxon>
        <taxon>Primates</taxon>
        <taxon>Strepsirrhini</taxon>
        <taxon>Lorisiformes</taxon>
        <taxon>Galagidae</taxon>
        <taxon>Otolemur</taxon>
    </lineage>
</organism>
<keyword evidence="10" id="KW-1185">Reference proteome</keyword>
<dbReference type="STRING" id="30611.ENSOGAP00000020792"/>
<protein>
    <recommendedName>
        <fullName evidence="1">catechol O-methyltransferase</fullName>
        <ecNumber evidence="1">2.1.1.6</ecNumber>
    </recommendedName>
</protein>
<keyword evidence="2" id="KW-0489">Methyltransferase</keyword>
<dbReference type="GO" id="GO:0032259">
    <property type="term" value="P:methylation"/>
    <property type="evidence" value="ECO:0007669"/>
    <property type="project" value="UniProtKB-KW"/>
</dbReference>
<dbReference type="Proteomes" id="UP000005225">
    <property type="component" value="Unassembled WGS sequence"/>
</dbReference>
<keyword evidence="3" id="KW-0808">Transferase</keyword>
<dbReference type="SUPFAM" id="SSF53335">
    <property type="entry name" value="S-adenosyl-L-methionine-dependent methyltransferases"/>
    <property type="match status" value="1"/>
</dbReference>
<reference evidence="9" key="3">
    <citation type="submission" date="2025-09" db="UniProtKB">
        <authorList>
            <consortium name="Ensembl"/>
        </authorList>
    </citation>
    <scope>IDENTIFICATION</scope>
</reference>
<evidence type="ECO:0000313" key="9">
    <source>
        <dbReference type="Ensembl" id="ENSOGAP00000020792.1"/>
    </source>
</evidence>
<dbReference type="InterPro" id="IPR002935">
    <property type="entry name" value="SAM_O-MeTrfase"/>
</dbReference>
<dbReference type="Gene3D" id="3.40.50.150">
    <property type="entry name" value="Vaccinia Virus protein VP39"/>
    <property type="match status" value="1"/>
</dbReference>
<dbReference type="GO" id="GO:0042424">
    <property type="term" value="P:catecholamine catabolic process"/>
    <property type="evidence" value="ECO:0007669"/>
    <property type="project" value="TreeGrafter"/>
</dbReference>
<dbReference type="PANTHER" id="PTHR43836">
    <property type="entry name" value="CATECHOL O-METHYLTRANSFERASE 1-RELATED"/>
    <property type="match status" value="1"/>
</dbReference>
<dbReference type="GO" id="GO:0016206">
    <property type="term" value="F:catechol O-methyltransferase activity"/>
    <property type="evidence" value="ECO:0007669"/>
    <property type="project" value="UniProtKB-EC"/>
</dbReference>
<dbReference type="InParanoid" id="H0XXE9"/>
<evidence type="ECO:0000256" key="8">
    <source>
        <dbReference type="ARBA" id="ARBA00047582"/>
    </source>
</evidence>
<comment type="catalytic activity">
    <reaction evidence="8">
        <text>a catechol + S-adenosyl-L-methionine = a guaiacol + S-adenosyl-L-homocysteine + H(+)</text>
        <dbReference type="Rhea" id="RHEA:17877"/>
        <dbReference type="ChEBI" id="CHEBI:15378"/>
        <dbReference type="ChEBI" id="CHEBI:33566"/>
        <dbReference type="ChEBI" id="CHEBI:57856"/>
        <dbReference type="ChEBI" id="CHEBI:59789"/>
        <dbReference type="ChEBI" id="CHEBI:134251"/>
        <dbReference type="EC" id="2.1.1.6"/>
    </reaction>
    <physiologicalReaction direction="left-to-right" evidence="8">
        <dbReference type="Rhea" id="RHEA:17878"/>
    </physiologicalReaction>
</comment>
<comment type="similarity">
    <text evidence="7">Belongs to the class I-like SAM-binding methyltransferase superfamily. Cation-dependent O-methyltransferase family.</text>
</comment>
<evidence type="ECO:0000256" key="5">
    <source>
        <dbReference type="ARBA" id="ARBA00022867"/>
    </source>
</evidence>
<dbReference type="eggNOG" id="KOG1663">
    <property type="taxonomic scope" value="Eukaryota"/>
</dbReference>
<dbReference type="PANTHER" id="PTHR43836:SF3">
    <property type="entry name" value="CATECHOL O-METHYLTRANSFERASE"/>
    <property type="match status" value="1"/>
</dbReference>
<dbReference type="GO" id="GO:0016020">
    <property type="term" value="C:membrane"/>
    <property type="evidence" value="ECO:0007669"/>
    <property type="project" value="TreeGrafter"/>
</dbReference>
<dbReference type="EC" id="2.1.1.6" evidence="1"/>
<dbReference type="AlphaFoldDB" id="H0XXE9"/>
<dbReference type="GeneTree" id="ENSGT00940000155317"/>
<dbReference type="OMA" id="DYVRGHS"/>
<evidence type="ECO:0000313" key="10">
    <source>
        <dbReference type="Proteomes" id="UP000005225"/>
    </source>
</evidence>
<dbReference type="InterPro" id="IPR029063">
    <property type="entry name" value="SAM-dependent_MTases_sf"/>
</dbReference>
<evidence type="ECO:0000256" key="3">
    <source>
        <dbReference type="ARBA" id="ARBA00022679"/>
    </source>
</evidence>
<name>H0XXE9_OTOGA</name>
<keyword evidence="4" id="KW-0949">S-adenosyl-L-methionine</keyword>
<sequence>PVLIVLRGDTKDQHILHHVRQHTESRNPQSTWAMDTYCAQKERAKNVSNMKGQSMDTTEREDQLFMLLERGAYQGYSAVHMGGLLSPGARLITVELNPTVHTAITQGMVEFAGPQDRITVVVILGVPDVISQLKKYNVDAMVFLDPWKDGYLPDALLLEECDPLRKKTVLPGYNVICPGTWEFLAHIPWSRHFKCTYSWCLEYIKAVVHLVKAVWPGPGSNSPRS</sequence>
<reference evidence="9" key="2">
    <citation type="submission" date="2025-08" db="UniProtKB">
        <authorList>
            <consortium name="Ensembl"/>
        </authorList>
    </citation>
    <scope>IDENTIFICATION</scope>
</reference>
<dbReference type="HOGENOM" id="CLU_050461_5_0_1"/>
<evidence type="ECO:0000256" key="6">
    <source>
        <dbReference type="ARBA" id="ARBA00022939"/>
    </source>
</evidence>
<reference evidence="10" key="1">
    <citation type="submission" date="2011-03" db="EMBL/GenBank/DDBJ databases">
        <title>Version 3 of the genome sequence of Otolemur garnettii (Bushbaby).</title>
        <authorList>
            <consortium name="The Broad Institute Genome Sequencing Platform"/>
            <person name="Di Palma F."/>
            <person name="Johnson J."/>
            <person name="Lander E.S."/>
            <person name="Lindblad-Toh K."/>
            <person name="Jaffe D.B."/>
            <person name="Gnerre S."/>
            <person name="MacCallum I."/>
            <person name="Przybylski D."/>
            <person name="Ribeiro F.J."/>
            <person name="Burton J.N."/>
            <person name="Walker B.J."/>
            <person name="Sharpe T."/>
            <person name="Hall G."/>
        </authorList>
    </citation>
    <scope>NUCLEOTIDE SEQUENCE [LARGE SCALE GENOMIC DNA]</scope>
</reference>
<dbReference type="GO" id="GO:0042417">
    <property type="term" value="P:dopamine metabolic process"/>
    <property type="evidence" value="ECO:0007669"/>
    <property type="project" value="TreeGrafter"/>
</dbReference>
<dbReference type="EMBL" id="AAQR03114999">
    <property type="status" value="NOT_ANNOTATED_CDS"/>
    <property type="molecule type" value="Genomic_DNA"/>
</dbReference>
<dbReference type="GO" id="GO:0032502">
    <property type="term" value="P:developmental process"/>
    <property type="evidence" value="ECO:0007669"/>
    <property type="project" value="TreeGrafter"/>
</dbReference>
<evidence type="ECO:0000256" key="2">
    <source>
        <dbReference type="ARBA" id="ARBA00022603"/>
    </source>
</evidence>
<proteinExistence type="inferred from homology"/>
<accession>H0XXE9</accession>
<evidence type="ECO:0000256" key="7">
    <source>
        <dbReference type="ARBA" id="ARBA00023453"/>
    </source>
</evidence>
<evidence type="ECO:0000256" key="1">
    <source>
        <dbReference type="ARBA" id="ARBA00012880"/>
    </source>
</evidence>
<dbReference type="GO" id="GO:0030425">
    <property type="term" value="C:dendrite"/>
    <property type="evidence" value="ECO:0007669"/>
    <property type="project" value="TreeGrafter"/>
</dbReference>
<keyword evidence="5" id="KW-0531">Neurotransmitter degradation</keyword>